<dbReference type="CDD" id="cd16145">
    <property type="entry name" value="ARS_like"/>
    <property type="match status" value="1"/>
</dbReference>
<keyword evidence="3" id="KW-0378">Hydrolase</keyword>
<keyword evidence="2" id="KW-0479">Metal-binding</keyword>
<reference evidence="7 8" key="1">
    <citation type="journal article" date="2021" name="Sci. Rep.">
        <title>The distribution of antibiotic resistance genes in chicken gut microbiota commensals.</title>
        <authorList>
            <person name="Juricova H."/>
            <person name="Matiasovicova J."/>
            <person name="Kubasova T."/>
            <person name="Cejkova D."/>
            <person name="Rychlik I."/>
        </authorList>
    </citation>
    <scope>NUCLEOTIDE SEQUENCE [LARGE SCALE GENOMIC DNA]</scope>
    <source>
        <strain evidence="7 8">An421</strain>
    </source>
</reference>
<dbReference type="InterPro" id="IPR017850">
    <property type="entry name" value="Alkaline_phosphatase_core_sf"/>
</dbReference>
<accession>A0AA40ZTN8</accession>
<dbReference type="InterPro" id="IPR000917">
    <property type="entry name" value="Sulfatase_N"/>
</dbReference>
<dbReference type="Gene3D" id="3.30.1120.10">
    <property type="match status" value="1"/>
</dbReference>
<feature type="domain" description="Sulfatase N-terminal" evidence="6">
    <location>
        <begin position="38"/>
        <end position="351"/>
    </location>
</feature>
<dbReference type="EMBL" id="JACJMO010000006">
    <property type="protein sequence ID" value="MBM6857255.1"/>
    <property type="molecule type" value="Genomic_DNA"/>
</dbReference>
<dbReference type="AlphaFoldDB" id="A0AA40ZTN8"/>
<evidence type="ECO:0000256" key="4">
    <source>
        <dbReference type="ARBA" id="ARBA00022837"/>
    </source>
</evidence>
<dbReference type="Gene3D" id="3.40.720.10">
    <property type="entry name" value="Alkaline Phosphatase, subunit A"/>
    <property type="match status" value="1"/>
</dbReference>
<dbReference type="InterPro" id="IPR050738">
    <property type="entry name" value="Sulfatase"/>
</dbReference>
<dbReference type="RefSeq" id="WP_021846823.1">
    <property type="nucleotide sequence ID" value="NZ_JAAZTS010000006.1"/>
</dbReference>
<name>A0AA40ZTN8_9BACT</name>
<keyword evidence="8" id="KW-1185">Reference proteome</keyword>
<dbReference type="GO" id="GO:0046872">
    <property type="term" value="F:metal ion binding"/>
    <property type="evidence" value="ECO:0007669"/>
    <property type="project" value="UniProtKB-KW"/>
</dbReference>
<gene>
    <name evidence="7" type="ORF">H6D15_06510</name>
</gene>
<comment type="caution">
    <text evidence="7">The sequence shown here is derived from an EMBL/GenBank/DDBJ whole genome shotgun (WGS) entry which is preliminary data.</text>
</comment>
<evidence type="ECO:0000313" key="8">
    <source>
        <dbReference type="Proteomes" id="UP000698924"/>
    </source>
</evidence>
<comment type="similarity">
    <text evidence="1">Belongs to the sulfatase family.</text>
</comment>
<sequence length="484" mass="55081">MNKYQSLVKKTVYLGWGIGSIVLSGELCAQGSVFSFKPNVIYILCDDLGYGEVGYNGQEKIETPELDRLASQGMIFSNHYCGNAVSAPSRCVLLTGRHPGHALIRANSPGYPDGQVPLLEGSETIGKLMQRAGYKTACIGKWGLGAFSNSGNPNRQGFDYFFGYTDQVHAHDYYPSYLWKNGEKVQLNRQGICKDYSHDLFTEEAFRFIKENQERPFFLYLAYTIPHVKYQVPDLAQYKDRDWPENMKIHAAMTSRLDKDVGRLVSLLEELKLDENTLIIFSSDNGAHGQFGSFEFFRTSGELRDKKRSLYEGGVRSPTFAYWPGTVPSGTATDHISAFWDVLPTLSELTGEPVRGETDGISFLPTLLGQFDRQHQHDYLYWELYEGRPQCAVRYKQWKGVVRDMRKGLSVELYDVENDERETRNVAADYPAVVDSIKGMMMRSHEPNPYWDKDNKPLFDLEKACRANGVEVRMKDTNTNLKNR</sequence>
<feature type="modified residue" description="3-oxoalanine (Ser)" evidence="5">
    <location>
        <position position="86"/>
    </location>
</feature>
<dbReference type="PANTHER" id="PTHR42693">
    <property type="entry name" value="ARYLSULFATASE FAMILY MEMBER"/>
    <property type="match status" value="1"/>
</dbReference>
<evidence type="ECO:0000256" key="3">
    <source>
        <dbReference type="ARBA" id="ARBA00022801"/>
    </source>
</evidence>
<proteinExistence type="inferred from homology"/>
<dbReference type="InterPro" id="IPR024607">
    <property type="entry name" value="Sulfatase_CS"/>
</dbReference>
<organism evidence="7 8">
    <name type="scientific">Caecibacteroides pullorum</name>
    <dbReference type="NCBI Taxonomy" id="2725562"/>
    <lineage>
        <taxon>Bacteria</taxon>
        <taxon>Pseudomonadati</taxon>
        <taxon>Bacteroidota</taxon>
        <taxon>Bacteroidia</taxon>
        <taxon>Bacteroidales</taxon>
        <taxon>Bacteroidaceae</taxon>
        <taxon>Caecibacteroides</taxon>
    </lineage>
</organism>
<dbReference type="PROSITE" id="PS00523">
    <property type="entry name" value="SULFATASE_1"/>
    <property type="match status" value="1"/>
</dbReference>
<evidence type="ECO:0000259" key="6">
    <source>
        <dbReference type="Pfam" id="PF00884"/>
    </source>
</evidence>
<evidence type="ECO:0000256" key="5">
    <source>
        <dbReference type="PIRSR" id="PIRSR600917-52"/>
    </source>
</evidence>
<evidence type="ECO:0000256" key="1">
    <source>
        <dbReference type="ARBA" id="ARBA00008779"/>
    </source>
</evidence>
<dbReference type="Proteomes" id="UP000698924">
    <property type="component" value="Unassembled WGS sequence"/>
</dbReference>
<comment type="PTM">
    <text evidence="5">The conversion to 3-oxoalanine (also known as C-formylglycine, FGly), of a serine or cysteine residue in prokaryotes and of a cysteine residue in eukaryotes, is critical for catalytic activity.</text>
</comment>
<evidence type="ECO:0000313" key="7">
    <source>
        <dbReference type="EMBL" id="MBM6857255.1"/>
    </source>
</evidence>
<keyword evidence="4" id="KW-0106">Calcium</keyword>
<protein>
    <submittedName>
        <fullName evidence="7">Arylsulfatase</fullName>
    </submittedName>
</protein>
<dbReference type="GO" id="GO:0004065">
    <property type="term" value="F:arylsulfatase activity"/>
    <property type="evidence" value="ECO:0007669"/>
    <property type="project" value="TreeGrafter"/>
</dbReference>
<dbReference type="Pfam" id="PF00884">
    <property type="entry name" value="Sulfatase"/>
    <property type="match status" value="1"/>
</dbReference>
<dbReference type="SUPFAM" id="SSF53649">
    <property type="entry name" value="Alkaline phosphatase-like"/>
    <property type="match status" value="1"/>
</dbReference>
<evidence type="ECO:0000256" key="2">
    <source>
        <dbReference type="ARBA" id="ARBA00022723"/>
    </source>
</evidence>
<dbReference type="PANTHER" id="PTHR42693:SF53">
    <property type="entry name" value="ENDO-4-O-SULFATASE"/>
    <property type="match status" value="1"/>
</dbReference>